<proteinExistence type="predicted"/>
<keyword evidence="2" id="KW-1185">Reference proteome</keyword>
<feature type="region of interest" description="Disordered" evidence="1">
    <location>
        <begin position="71"/>
        <end position="110"/>
    </location>
</feature>
<protein>
    <submittedName>
        <fullName evidence="3">Uncharacterized protein</fullName>
    </submittedName>
</protein>
<accession>A0A915KQE1</accession>
<dbReference type="WBParaSite" id="nRc.2.0.1.t40966-RA">
    <property type="protein sequence ID" value="nRc.2.0.1.t40966-RA"/>
    <property type="gene ID" value="nRc.2.0.1.g40966"/>
</dbReference>
<dbReference type="Proteomes" id="UP000887565">
    <property type="component" value="Unplaced"/>
</dbReference>
<organism evidence="2 3">
    <name type="scientific">Romanomermis culicivorax</name>
    <name type="common">Nematode worm</name>
    <dbReference type="NCBI Taxonomy" id="13658"/>
    <lineage>
        <taxon>Eukaryota</taxon>
        <taxon>Metazoa</taxon>
        <taxon>Ecdysozoa</taxon>
        <taxon>Nematoda</taxon>
        <taxon>Enoplea</taxon>
        <taxon>Dorylaimia</taxon>
        <taxon>Mermithida</taxon>
        <taxon>Mermithoidea</taxon>
        <taxon>Mermithidae</taxon>
        <taxon>Romanomermis</taxon>
    </lineage>
</organism>
<evidence type="ECO:0000313" key="2">
    <source>
        <dbReference type="Proteomes" id="UP000887565"/>
    </source>
</evidence>
<name>A0A915KQE1_ROMCU</name>
<sequence>MKAGIIGIISLVTFRDCMPGWRKCQAPNQLTPHWLALKSPSAELMGAELSWTTENNAHYFTSYIPDDQCSIPVSHRPEENPTDKIFSNTGDSDQNKRKGHGCAGKHFDDP</sequence>
<dbReference type="AlphaFoldDB" id="A0A915KQE1"/>
<evidence type="ECO:0000313" key="3">
    <source>
        <dbReference type="WBParaSite" id="nRc.2.0.1.t40966-RA"/>
    </source>
</evidence>
<evidence type="ECO:0000256" key="1">
    <source>
        <dbReference type="SAM" id="MobiDB-lite"/>
    </source>
</evidence>
<reference evidence="3" key="1">
    <citation type="submission" date="2022-11" db="UniProtKB">
        <authorList>
            <consortium name="WormBaseParasite"/>
        </authorList>
    </citation>
    <scope>IDENTIFICATION</scope>
</reference>